<organism evidence="2 3">
    <name type="scientific">Mucilaginibacter sabulilitoris</name>
    <dbReference type="NCBI Taxonomy" id="1173583"/>
    <lineage>
        <taxon>Bacteria</taxon>
        <taxon>Pseudomonadati</taxon>
        <taxon>Bacteroidota</taxon>
        <taxon>Sphingobacteriia</taxon>
        <taxon>Sphingobacteriales</taxon>
        <taxon>Sphingobacteriaceae</taxon>
        <taxon>Mucilaginibacter</taxon>
    </lineage>
</organism>
<sequence length="178" mass="20505">MPQRNYKPLIWVLTIAINGLITLAFFLPKISSFKGHDFSKLPLLNAILNGLTFLALMIALYAIRRKKIRMHRTFVFLAFSFTSIFLFSYLLYHFSTPSTRYGGEGLLRAAYFFILVTHVFLAALIVPLSLLTMAFGLNNQLIRHRKIARWTMPIWLYVSATGVIVYLLISPYYHHLTG</sequence>
<dbReference type="InterPro" id="IPR007352">
    <property type="entry name" value="DUF420"/>
</dbReference>
<keyword evidence="3" id="KW-1185">Reference proteome</keyword>
<dbReference type="PANTHER" id="PTHR37692">
    <property type="entry name" value="HYPOTHETICAL MEMBRANE SPANNING PROTEIN"/>
    <property type="match status" value="1"/>
</dbReference>
<feature type="transmembrane region" description="Helical" evidence="1">
    <location>
        <begin position="154"/>
        <end position="173"/>
    </location>
</feature>
<feature type="transmembrane region" description="Helical" evidence="1">
    <location>
        <begin position="74"/>
        <end position="92"/>
    </location>
</feature>
<proteinExistence type="predicted"/>
<name>A0ABZ0TH51_9SPHI</name>
<dbReference type="EMBL" id="CP139558">
    <property type="protein sequence ID" value="WPU91732.1"/>
    <property type="molecule type" value="Genomic_DNA"/>
</dbReference>
<keyword evidence="1" id="KW-0812">Transmembrane</keyword>
<reference evidence="2 3" key="1">
    <citation type="submission" date="2023-11" db="EMBL/GenBank/DDBJ databases">
        <title>Analysis of the Genomes of Mucilaginibacter gossypii cycad 4 and M. sabulilitoris SNA2: microbes with the potential for plant growth promotion.</title>
        <authorList>
            <person name="Hirsch A.M."/>
            <person name="Humm E."/>
            <person name="Rubbi M."/>
            <person name="Del Vecchio G."/>
            <person name="Ha S.M."/>
            <person name="Pellegrini M."/>
            <person name="Gunsalus R.P."/>
        </authorList>
    </citation>
    <scope>NUCLEOTIDE SEQUENCE [LARGE SCALE GENOMIC DNA]</scope>
    <source>
        <strain evidence="2 3">SNA2</strain>
    </source>
</reference>
<dbReference type="PANTHER" id="PTHR37692:SF1">
    <property type="entry name" value="DUF420 DOMAIN-CONTAINING PROTEIN"/>
    <property type="match status" value="1"/>
</dbReference>
<evidence type="ECO:0000256" key="1">
    <source>
        <dbReference type="SAM" id="Phobius"/>
    </source>
</evidence>
<dbReference type="Pfam" id="PF04238">
    <property type="entry name" value="DUF420"/>
    <property type="match status" value="1"/>
</dbReference>
<feature type="transmembrane region" description="Helical" evidence="1">
    <location>
        <begin position="112"/>
        <end position="133"/>
    </location>
</feature>
<evidence type="ECO:0000313" key="3">
    <source>
        <dbReference type="Proteomes" id="UP001324380"/>
    </source>
</evidence>
<evidence type="ECO:0000313" key="2">
    <source>
        <dbReference type="EMBL" id="WPU91732.1"/>
    </source>
</evidence>
<dbReference type="RefSeq" id="WP_321560898.1">
    <property type="nucleotide sequence ID" value="NZ_CP139558.1"/>
</dbReference>
<feature type="transmembrane region" description="Helical" evidence="1">
    <location>
        <begin position="43"/>
        <end position="62"/>
    </location>
</feature>
<accession>A0ABZ0TH51</accession>
<keyword evidence="1" id="KW-0472">Membrane</keyword>
<keyword evidence="1" id="KW-1133">Transmembrane helix</keyword>
<feature type="transmembrane region" description="Helical" evidence="1">
    <location>
        <begin position="9"/>
        <end position="31"/>
    </location>
</feature>
<gene>
    <name evidence="2" type="ORF">SNE25_20650</name>
</gene>
<protein>
    <submittedName>
        <fullName evidence="2">DUF420 domain-containing protein</fullName>
    </submittedName>
</protein>
<dbReference type="Proteomes" id="UP001324380">
    <property type="component" value="Chromosome"/>
</dbReference>